<feature type="region of interest" description="Disordered" evidence="1">
    <location>
        <begin position="1"/>
        <end position="49"/>
    </location>
</feature>
<evidence type="ECO:0000313" key="2">
    <source>
        <dbReference type="EMBL" id="RSK29856.1"/>
    </source>
</evidence>
<evidence type="ECO:0000256" key="1">
    <source>
        <dbReference type="SAM" id="MobiDB-lite"/>
    </source>
</evidence>
<name>A0A428JD16_9BACT</name>
<keyword evidence="3" id="KW-1185">Reference proteome</keyword>
<comment type="caution">
    <text evidence="2">The sequence shown here is derived from an EMBL/GenBank/DDBJ whole genome shotgun (WGS) entry which is preliminary data.</text>
</comment>
<reference evidence="2 3" key="1">
    <citation type="submission" date="2018-12" db="EMBL/GenBank/DDBJ databases">
        <authorList>
            <person name="Feng G."/>
            <person name="Zhu H."/>
        </authorList>
    </citation>
    <scope>NUCLEOTIDE SEQUENCE [LARGE SCALE GENOMIC DNA]</scope>
    <source>
        <strain evidence="2 3">9PBR-2</strain>
    </source>
</reference>
<feature type="compositionally biased region" description="Basic and acidic residues" evidence="1">
    <location>
        <begin position="103"/>
        <end position="114"/>
    </location>
</feature>
<dbReference type="OrthoDB" id="882940at2"/>
<sequence>MSTTTKPKVAAKAKTPKLDLKTLQSQQLNGEDIEQAKGNQDDSYEFPAHEADRVHVKLTSKVNDPVKKEYTVVDKVVKLVPAQYERMERNNAFAEYDSQTILHDPRPQAAKKEAETDDTGTKQPMQPNATQPSLQDAQMRFQELYPEDKELTASKNYDELVELIRAKDADFGKVTE</sequence>
<proteinExistence type="predicted"/>
<dbReference type="AlphaFoldDB" id="A0A428JD16"/>
<accession>A0A428JD16</accession>
<feature type="region of interest" description="Disordered" evidence="1">
    <location>
        <begin position="95"/>
        <end position="137"/>
    </location>
</feature>
<protein>
    <submittedName>
        <fullName evidence="2">Uncharacterized protein</fullName>
    </submittedName>
</protein>
<dbReference type="Proteomes" id="UP000280066">
    <property type="component" value="Unassembled WGS sequence"/>
</dbReference>
<dbReference type="RefSeq" id="WP_125432481.1">
    <property type="nucleotide sequence ID" value="NZ_RWIS01000011.1"/>
</dbReference>
<feature type="compositionally biased region" description="Polar residues" evidence="1">
    <location>
        <begin position="121"/>
        <end position="136"/>
    </location>
</feature>
<evidence type="ECO:0000313" key="3">
    <source>
        <dbReference type="Proteomes" id="UP000280066"/>
    </source>
</evidence>
<gene>
    <name evidence="2" type="ORF">EI290_16095</name>
</gene>
<dbReference type="EMBL" id="RWIS01000011">
    <property type="protein sequence ID" value="RSK29856.1"/>
    <property type="molecule type" value="Genomic_DNA"/>
</dbReference>
<organism evidence="2 3">
    <name type="scientific">Hymenobacter metallilatus</name>
    <dbReference type="NCBI Taxonomy" id="2493666"/>
    <lineage>
        <taxon>Bacteria</taxon>
        <taxon>Pseudomonadati</taxon>
        <taxon>Bacteroidota</taxon>
        <taxon>Cytophagia</taxon>
        <taxon>Cytophagales</taxon>
        <taxon>Hymenobacteraceae</taxon>
        <taxon>Hymenobacter</taxon>
    </lineage>
</organism>